<gene>
    <name evidence="19" type="primary">ribA</name>
    <name evidence="19" type="ORF">EXM22_13690</name>
</gene>
<accession>A0A5C1QSL9</accession>
<dbReference type="EC" id="3.5.4.25" evidence="9"/>
<dbReference type="PANTHER" id="PTHR21327:SF18">
    <property type="entry name" value="3,4-DIHYDROXY-2-BUTANONE 4-PHOSPHATE SYNTHASE"/>
    <property type="match status" value="1"/>
</dbReference>
<proteinExistence type="inferred from homology"/>
<keyword evidence="15" id="KW-0862">Zinc</keyword>
<dbReference type="InterPro" id="IPR032677">
    <property type="entry name" value="GTP_cyclohydro_II"/>
</dbReference>
<dbReference type="EMBL" id="CP036150">
    <property type="protein sequence ID" value="QEN08992.1"/>
    <property type="molecule type" value="Genomic_DNA"/>
</dbReference>
<comment type="function">
    <text evidence="3">Catalyzes the conversion of D-ribulose 5-phosphate to formate and 3,4-dihydroxy-2-butanone 4-phosphate.</text>
</comment>
<dbReference type="GO" id="GO:0008686">
    <property type="term" value="F:3,4-dihydroxy-2-butanone-4-phosphate synthase activity"/>
    <property type="evidence" value="ECO:0007669"/>
    <property type="project" value="UniProtKB-EC"/>
</dbReference>
<name>A0A5C1QSL9_9SPIO</name>
<dbReference type="GO" id="GO:0005829">
    <property type="term" value="C:cytosol"/>
    <property type="evidence" value="ECO:0007669"/>
    <property type="project" value="TreeGrafter"/>
</dbReference>
<dbReference type="Gene3D" id="3.40.50.10990">
    <property type="entry name" value="GTP cyclohydrolase II"/>
    <property type="match status" value="1"/>
</dbReference>
<comment type="catalytic activity">
    <reaction evidence="17">
        <text>GTP + 4 H2O = 2,5-diamino-6-hydroxy-4-(5-phosphoribosylamino)-pyrimidine + formate + 2 phosphate + 3 H(+)</text>
        <dbReference type="Rhea" id="RHEA:23704"/>
        <dbReference type="ChEBI" id="CHEBI:15377"/>
        <dbReference type="ChEBI" id="CHEBI:15378"/>
        <dbReference type="ChEBI" id="CHEBI:15740"/>
        <dbReference type="ChEBI" id="CHEBI:37565"/>
        <dbReference type="ChEBI" id="CHEBI:43474"/>
        <dbReference type="ChEBI" id="CHEBI:58614"/>
        <dbReference type="EC" id="3.5.4.25"/>
    </reaction>
</comment>
<dbReference type="KEGG" id="ock:EXM22_13690"/>
<evidence type="ECO:0000256" key="15">
    <source>
        <dbReference type="ARBA" id="ARBA00022833"/>
    </source>
</evidence>
<dbReference type="Pfam" id="PF00925">
    <property type="entry name" value="GTP_cyclohydro2"/>
    <property type="match status" value="1"/>
</dbReference>
<keyword evidence="20" id="KW-1185">Reference proteome</keyword>
<keyword evidence="11" id="KW-0686">Riboflavin biosynthesis</keyword>
<dbReference type="Proteomes" id="UP000324209">
    <property type="component" value="Chromosome"/>
</dbReference>
<keyword evidence="16" id="KW-0342">GTP-binding</keyword>
<dbReference type="CDD" id="cd00641">
    <property type="entry name" value="GTP_cyclohydro2"/>
    <property type="match status" value="1"/>
</dbReference>
<evidence type="ECO:0000256" key="12">
    <source>
        <dbReference type="ARBA" id="ARBA00022723"/>
    </source>
</evidence>
<organism evidence="19 20">
    <name type="scientific">Oceanispirochaeta crateris</name>
    <dbReference type="NCBI Taxonomy" id="2518645"/>
    <lineage>
        <taxon>Bacteria</taxon>
        <taxon>Pseudomonadati</taxon>
        <taxon>Spirochaetota</taxon>
        <taxon>Spirochaetia</taxon>
        <taxon>Spirochaetales</taxon>
        <taxon>Spirochaetaceae</taxon>
        <taxon>Oceanispirochaeta</taxon>
    </lineage>
</organism>
<dbReference type="OrthoDB" id="9793111at2"/>
<evidence type="ECO:0000256" key="5">
    <source>
        <dbReference type="ARBA" id="ARBA00004904"/>
    </source>
</evidence>
<evidence type="ECO:0000256" key="11">
    <source>
        <dbReference type="ARBA" id="ARBA00022619"/>
    </source>
</evidence>
<comment type="similarity">
    <text evidence="6">In the N-terminal section; belongs to the DHBP synthase family.</text>
</comment>
<dbReference type="PANTHER" id="PTHR21327">
    <property type="entry name" value="GTP CYCLOHYDROLASE II-RELATED"/>
    <property type="match status" value="1"/>
</dbReference>
<evidence type="ECO:0000313" key="20">
    <source>
        <dbReference type="Proteomes" id="UP000324209"/>
    </source>
</evidence>
<feature type="domain" description="GTP cyclohydrolase II" evidence="18">
    <location>
        <begin position="219"/>
        <end position="384"/>
    </location>
</feature>
<dbReference type="InterPro" id="IPR017945">
    <property type="entry name" value="DHBP_synth_RibB-like_a/b_dom"/>
</dbReference>
<dbReference type="SUPFAM" id="SSF142695">
    <property type="entry name" value="RibA-like"/>
    <property type="match status" value="1"/>
</dbReference>
<evidence type="ECO:0000256" key="4">
    <source>
        <dbReference type="ARBA" id="ARBA00004853"/>
    </source>
</evidence>
<comment type="pathway">
    <text evidence="4">Cofactor biosynthesis; riboflavin biosynthesis; 5-amino-6-(D-ribitylamino)uracil from GTP: step 1/4.</text>
</comment>
<evidence type="ECO:0000256" key="2">
    <source>
        <dbReference type="ARBA" id="ARBA00001947"/>
    </source>
</evidence>
<keyword evidence="13" id="KW-0547">Nucleotide-binding</keyword>
<comment type="cofactor">
    <cofactor evidence="2">
        <name>Zn(2+)</name>
        <dbReference type="ChEBI" id="CHEBI:29105"/>
    </cofactor>
</comment>
<dbReference type="GO" id="GO:0009231">
    <property type="term" value="P:riboflavin biosynthetic process"/>
    <property type="evidence" value="ECO:0007669"/>
    <property type="project" value="UniProtKB-UniPathway"/>
</dbReference>
<evidence type="ECO:0000256" key="3">
    <source>
        <dbReference type="ARBA" id="ARBA00002284"/>
    </source>
</evidence>
<comment type="pathway">
    <text evidence="5">Cofactor biosynthesis; riboflavin biosynthesis; 2-hydroxy-3-oxobutyl phosphate from D-ribulose 5-phosphate: step 1/1.</text>
</comment>
<dbReference type="Gene3D" id="3.90.870.10">
    <property type="entry name" value="DHBP synthase"/>
    <property type="match status" value="1"/>
</dbReference>
<sequence length="411" mass="45169">MGICMNKRRLTVEQAIKIIAAGGMIIMTDDEDRENEGDLVCAARFADPNLVNFMASKAKGLICCALEKSLCKRAGLIPLDTNDGPGALHNTKFCTPVDAIEGCTTGISAFDRSTTLKRLASLDCQPGDFARPGHLLPIMEAEGGLDSRQGHTEATVELCRQAGLEGAAVICEIMDDDGRMARWDTLLEMAAEWDLGILTIEDLISWKEKQHPEISLEPVRLPTERGRFYMEFLNPAKGDKSTGGEHICLVCQNKSASSHPDGPLVRIHSECLTGDLFASSRCDCGRQLALSQELISRESEGYLIYLRQEGRGIGIKAKAAAYHLQDAGLDTLDANLKLGFKVDSRSYKTAANYLKEKGLTRIRLLTNNPDKISQLEEEGFQVTRVALLIEAGEENHKYINTKQKRMGHLST</sequence>
<dbReference type="GO" id="GO:0003935">
    <property type="term" value="F:GTP cyclohydrolase II activity"/>
    <property type="evidence" value="ECO:0007669"/>
    <property type="project" value="UniProtKB-EC"/>
</dbReference>
<dbReference type="PIRSF" id="PIRSF001259">
    <property type="entry name" value="RibA"/>
    <property type="match status" value="1"/>
</dbReference>
<comment type="similarity">
    <text evidence="7">In the C-terminal section; belongs to the GTP cyclohydrolase II family.</text>
</comment>
<keyword evidence="14 19" id="KW-0378">Hydrolase</keyword>
<evidence type="ECO:0000313" key="19">
    <source>
        <dbReference type="EMBL" id="QEN08992.1"/>
    </source>
</evidence>
<dbReference type="SUPFAM" id="SSF55821">
    <property type="entry name" value="YrdC/RibB"/>
    <property type="match status" value="1"/>
</dbReference>
<evidence type="ECO:0000259" key="18">
    <source>
        <dbReference type="Pfam" id="PF00925"/>
    </source>
</evidence>
<dbReference type="GO" id="GO:0046872">
    <property type="term" value="F:metal ion binding"/>
    <property type="evidence" value="ECO:0007669"/>
    <property type="project" value="UniProtKB-KW"/>
</dbReference>
<dbReference type="Pfam" id="PF00926">
    <property type="entry name" value="DHBP_synthase"/>
    <property type="match status" value="1"/>
</dbReference>
<reference evidence="19 20" key="1">
    <citation type="submission" date="2019-02" db="EMBL/GenBank/DDBJ databases">
        <title>Complete Genome Sequence and Methylome Analysis of free living Spirochaetas.</title>
        <authorList>
            <person name="Fomenkov A."/>
            <person name="Dubinina G."/>
            <person name="Leshcheva N."/>
            <person name="Mikheeva N."/>
            <person name="Grabovich M."/>
            <person name="Vincze T."/>
            <person name="Roberts R.J."/>
        </authorList>
    </citation>
    <scope>NUCLEOTIDE SEQUENCE [LARGE SCALE GENOMIC DNA]</scope>
    <source>
        <strain evidence="19 20">K2</strain>
    </source>
</reference>
<dbReference type="AlphaFoldDB" id="A0A5C1QSL9"/>
<dbReference type="GO" id="GO:0005525">
    <property type="term" value="F:GTP binding"/>
    <property type="evidence" value="ECO:0007669"/>
    <property type="project" value="UniProtKB-KW"/>
</dbReference>
<evidence type="ECO:0000256" key="7">
    <source>
        <dbReference type="ARBA" id="ARBA00008976"/>
    </source>
</evidence>
<evidence type="ECO:0000256" key="13">
    <source>
        <dbReference type="ARBA" id="ARBA00022741"/>
    </source>
</evidence>
<keyword evidence="12" id="KW-0479">Metal-binding</keyword>
<evidence type="ECO:0000256" key="17">
    <source>
        <dbReference type="ARBA" id="ARBA00049295"/>
    </source>
</evidence>
<protein>
    <recommendedName>
        <fullName evidence="10">3,4-dihydroxy-2-butanone 4-phosphate synthase</fullName>
        <ecNumber evidence="9">3.5.4.25</ecNumber>
        <ecNumber evidence="8">4.1.99.12</ecNumber>
    </recommendedName>
</protein>
<dbReference type="InterPro" id="IPR000422">
    <property type="entry name" value="DHBP_synthase_RibB"/>
</dbReference>
<dbReference type="NCBIfam" id="NF001591">
    <property type="entry name" value="PRK00393.1"/>
    <property type="match status" value="1"/>
</dbReference>
<evidence type="ECO:0000256" key="8">
    <source>
        <dbReference type="ARBA" id="ARBA00012153"/>
    </source>
</evidence>
<evidence type="ECO:0000256" key="6">
    <source>
        <dbReference type="ARBA" id="ARBA00005520"/>
    </source>
</evidence>
<comment type="catalytic activity">
    <reaction evidence="1">
        <text>D-ribulose 5-phosphate = (2S)-2-hydroxy-3-oxobutyl phosphate + formate + H(+)</text>
        <dbReference type="Rhea" id="RHEA:18457"/>
        <dbReference type="ChEBI" id="CHEBI:15378"/>
        <dbReference type="ChEBI" id="CHEBI:15740"/>
        <dbReference type="ChEBI" id="CHEBI:58121"/>
        <dbReference type="ChEBI" id="CHEBI:58830"/>
        <dbReference type="EC" id="4.1.99.12"/>
    </reaction>
</comment>
<dbReference type="NCBIfam" id="TIGR00506">
    <property type="entry name" value="ribB"/>
    <property type="match status" value="1"/>
</dbReference>
<evidence type="ECO:0000256" key="1">
    <source>
        <dbReference type="ARBA" id="ARBA00000141"/>
    </source>
</evidence>
<dbReference type="NCBIfam" id="TIGR00505">
    <property type="entry name" value="ribA"/>
    <property type="match status" value="1"/>
</dbReference>
<dbReference type="InterPro" id="IPR036144">
    <property type="entry name" value="RibA-like_sf"/>
</dbReference>
<dbReference type="EC" id="4.1.99.12" evidence="8"/>
<evidence type="ECO:0000256" key="16">
    <source>
        <dbReference type="ARBA" id="ARBA00023134"/>
    </source>
</evidence>
<dbReference type="InterPro" id="IPR000926">
    <property type="entry name" value="RibA"/>
</dbReference>
<evidence type="ECO:0000256" key="14">
    <source>
        <dbReference type="ARBA" id="ARBA00022801"/>
    </source>
</evidence>
<evidence type="ECO:0000256" key="10">
    <source>
        <dbReference type="ARBA" id="ARBA00018836"/>
    </source>
</evidence>
<evidence type="ECO:0000256" key="9">
    <source>
        <dbReference type="ARBA" id="ARBA00012762"/>
    </source>
</evidence>
<dbReference type="UniPathway" id="UPA00275">
    <property type="reaction ID" value="UER00399"/>
</dbReference>